<dbReference type="Gene3D" id="1.20.1290.10">
    <property type="entry name" value="AhpD-like"/>
    <property type="match status" value="1"/>
</dbReference>
<dbReference type="RefSeq" id="WP_259312326.1">
    <property type="nucleotide sequence ID" value="NZ_CP087164.1"/>
</dbReference>
<dbReference type="Proteomes" id="UP001162834">
    <property type="component" value="Chromosome"/>
</dbReference>
<dbReference type="SUPFAM" id="SSF69118">
    <property type="entry name" value="AhpD-like"/>
    <property type="match status" value="1"/>
</dbReference>
<evidence type="ECO:0008006" key="3">
    <source>
        <dbReference type="Google" id="ProtNLM"/>
    </source>
</evidence>
<name>A0A9E6Y2K2_9ACTN</name>
<reference evidence="1" key="1">
    <citation type="journal article" date="2022" name="Int. J. Syst. Evol. Microbiol.">
        <title>Pseudomonas aegrilactucae sp. nov. and Pseudomonas morbosilactucae sp. nov., pathogens causing bacterial rot of lettuce in Japan.</title>
        <authorList>
            <person name="Sawada H."/>
            <person name="Fujikawa T."/>
            <person name="Satou M."/>
        </authorList>
    </citation>
    <scope>NUCLEOTIDE SEQUENCE</scope>
    <source>
        <strain evidence="1">0166_1</strain>
    </source>
</reference>
<gene>
    <name evidence="1" type="ORF">DSM104329_04725</name>
</gene>
<evidence type="ECO:0000313" key="1">
    <source>
        <dbReference type="EMBL" id="UGS38301.1"/>
    </source>
</evidence>
<organism evidence="1 2">
    <name type="scientific">Capillimicrobium parvum</name>
    <dbReference type="NCBI Taxonomy" id="2884022"/>
    <lineage>
        <taxon>Bacteria</taxon>
        <taxon>Bacillati</taxon>
        <taxon>Actinomycetota</taxon>
        <taxon>Thermoleophilia</taxon>
        <taxon>Solirubrobacterales</taxon>
        <taxon>Capillimicrobiaceae</taxon>
        <taxon>Capillimicrobium</taxon>
    </lineage>
</organism>
<proteinExistence type="predicted"/>
<dbReference type="AlphaFoldDB" id="A0A9E6Y2K2"/>
<dbReference type="EMBL" id="CP087164">
    <property type="protein sequence ID" value="UGS38301.1"/>
    <property type="molecule type" value="Genomic_DNA"/>
</dbReference>
<protein>
    <recommendedName>
        <fullName evidence="3">Carboxymuconolactone decarboxylase-like domain-containing protein</fullName>
    </recommendedName>
</protein>
<dbReference type="KEGG" id="sbae:DSM104329_04725"/>
<accession>A0A9E6Y2K2</accession>
<sequence length="80" mass="8944">MPRLRPIERAQAAAEAQPYYDRDVGLYGVVLNNTKMYAHNVPVLLAVKEFVARFSEATTLPTDLKALLRVRVALLNGCPF</sequence>
<dbReference type="InterPro" id="IPR029032">
    <property type="entry name" value="AhpD-like"/>
</dbReference>
<evidence type="ECO:0000313" key="2">
    <source>
        <dbReference type="Proteomes" id="UP001162834"/>
    </source>
</evidence>
<keyword evidence="2" id="KW-1185">Reference proteome</keyword>